<reference evidence="3 4" key="1">
    <citation type="submission" date="2020-08" db="EMBL/GenBank/DDBJ databases">
        <title>Sequencing the genomes of 1000 actinobacteria strains.</title>
        <authorList>
            <person name="Klenk H.-P."/>
        </authorList>
    </citation>
    <scope>NUCLEOTIDE SEQUENCE [LARGE SCALE GENOMIC DNA]</scope>
    <source>
        <strain evidence="3 4">DSM 43851</strain>
    </source>
</reference>
<dbReference type="Pfam" id="PF00378">
    <property type="entry name" value="ECH_1"/>
    <property type="match status" value="1"/>
</dbReference>
<dbReference type="Gene3D" id="3.90.226.10">
    <property type="entry name" value="2-enoyl-CoA Hydratase, Chain A, domain 1"/>
    <property type="match status" value="1"/>
</dbReference>
<dbReference type="EMBL" id="JACHIR010000001">
    <property type="protein sequence ID" value="MBB5889715.1"/>
    <property type="molecule type" value="Genomic_DNA"/>
</dbReference>
<dbReference type="AlphaFoldDB" id="A0A7W9NEI9"/>
<dbReference type="PANTHER" id="PTHR43802:SF1">
    <property type="entry name" value="IP11341P-RELATED"/>
    <property type="match status" value="1"/>
</dbReference>
<dbReference type="InterPro" id="IPR018376">
    <property type="entry name" value="Enoyl-CoA_hyd/isom_CS"/>
</dbReference>
<dbReference type="GO" id="GO:0003824">
    <property type="term" value="F:catalytic activity"/>
    <property type="evidence" value="ECO:0007669"/>
    <property type="project" value="InterPro"/>
</dbReference>
<accession>A0A7W9NEI9</accession>
<organism evidence="3 4">
    <name type="scientific">Kutzneria kofuensis</name>
    <dbReference type="NCBI Taxonomy" id="103725"/>
    <lineage>
        <taxon>Bacteria</taxon>
        <taxon>Bacillati</taxon>
        <taxon>Actinomycetota</taxon>
        <taxon>Actinomycetes</taxon>
        <taxon>Pseudonocardiales</taxon>
        <taxon>Pseudonocardiaceae</taxon>
        <taxon>Kutzneria</taxon>
    </lineage>
</organism>
<evidence type="ECO:0000256" key="2">
    <source>
        <dbReference type="RuleBase" id="RU003707"/>
    </source>
</evidence>
<dbReference type="PANTHER" id="PTHR43802">
    <property type="entry name" value="ENOYL-COA HYDRATASE"/>
    <property type="match status" value="1"/>
</dbReference>
<dbReference type="RefSeq" id="WP_184858733.1">
    <property type="nucleotide sequence ID" value="NZ_JACHIR010000001.1"/>
</dbReference>
<dbReference type="SUPFAM" id="SSF52096">
    <property type="entry name" value="ClpP/crotonase"/>
    <property type="match status" value="1"/>
</dbReference>
<comment type="caution">
    <text evidence="3">The sequence shown here is derived from an EMBL/GenBank/DDBJ whole genome shotgun (WGS) entry which is preliminary data.</text>
</comment>
<proteinExistence type="inferred from homology"/>
<gene>
    <name evidence="3" type="ORF">BJ998_000911</name>
</gene>
<evidence type="ECO:0000313" key="3">
    <source>
        <dbReference type="EMBL" id="MBB5889715.1"/>
    </source>
</evidence>
<dbReference type="CDD" id="cd06558">
    <property type="entry name" value="crotonase-like"/>
    <property type="match status" value="1"/>
</dbReference>
<dbReference type="PROSITE" id="PS00166">
    <property type="entry name" value="ENOYL_COA_HYDRATASE"/>
    <property type="match status" value="1"/>
</dbReference>
<keyword evidence="4" id="KW-1185">Reference proteome</keyword>
<sequence>MSANVLVRGQGRSAEVVLGSGGSANALGHDDWRALETAFRQFARDEDIRVIVVRGSGSTFSAGSDLREWVHAAPDDVDRAFAAMEAACTAIEECPTPVIAQVSGVAAGAGCQLALACDLRVFADDARIGMPIARLGILVSPAFAARLALLAGHGLARELLYTGRLLDAAEAVAAGLANRRVPSAELSGATAELVAAVAAQPRAALVAAKQAVSVGLSPTRAAADSFASGPAVSYEDFQRGVTAFLSRSRHH</sequence>
<name>A0A7W9NEI9_9PSEU</name>
<dbReference type="InterPro" id="IPR001753">
    <property type="entry name" value="Enoyl-CoA_hydra/iso"/>
</dbReference>
<evidence type="ECO:0000313" key="4">
    <source>
        <dbReference type="Proteomes" id="UP000585638"/>
    </source>
</evidence>
<dbReference type="InterPro" id="IPR029045">
    <property type="entry name" value="ClpP/crotonase-like_dom_sf"/>
</dbReference>
<comment type="similarity">
    <text evidence="1 2">Belongs to the enoyl-CoA hydratase/isomerase family.</text>
</comment>
<evidence type="ECO:0000256" key="1">
    <source>
        <dbReference type="ARBA" id="ARBA00005254"/>
    </source>
</evidence>
<dbReference type="Proteomes" id="UP000585638">
    <property type="component" value="Unassembled WGS sequence"/>
</dbReference>
<protein>
    <submittedName>
        <fullName evidence="3">Enoyl-CoA hydratase/carnithine racemase</fullName>
    </submittedName>
</protein>